<evidence type="ECO:0000256" key="4">
    <source>
        <dbReference type="ARBA" id="ARBA00022982"/>
    </source>
</evidence>
<dbReference type="EMBL" id="BAAABW010000038">
    <property type="protein sequence ID" value="GAA0377168.1"/>
    <property type="molecule type" value="Genomic_DNA"/>
</dbReference>
<keyword evidence="7" id="KW-1185">Reference proteome</keyword>
<evidence type="ECO:0000256" key="2">
    <source>
        <dbReference type="ARBA" id="ARBA00022448"/>
    </source>
</evidence>
<dbReference type="RefSeq" id="WP_344123557.1">
    <property type="nucleotide sequence ID" value="NZ_BAAABW010000038.1"/>
</dbReference>
<reference evidence="6 7" key="1">
    <citation type="journal article" date="2019" name="Int. J. Syst. Evol. Microbiol.">
        <title>The Global Catalogue of Microorganisms (GCM) 10K type strain sequencing project: providing services to taxonomists for standard genome sequencing and annotation.</title>
        <authorList>
            <consortium name="The Broad Institute Genomics Platform"/>
            <consortium name="The Broad Institute Genome Sequencing Center for Infectious Disease"/>
            <person name="Wu L."/>
            <person name="Ma J."/>
        </authorList>
    </citation>
    <scope>NUCLEOTIDE SEQUENCE [LARGE SCALE GENOMIC DNA]</scope>
    <source>
        <strain evidence="6 7">JCM 4565</strain>
    </source>
</reference>
<keyword evidence="2" id="KW-0813">Transport</keyword>
<evidence type="ECO:0000313" key="6">
    <source>
        <dbReference type="EMBL" id="GAA0377168.1"/>
    </source>
</evidence>
<dbReference type="InterPro" id="IPR052721">
    <property type="entry name" value="ET_Amicyanin"/>
</dbReference>
<organism evidence="6 7">
    <name type="scientific">Streptomyces blastmyceticus</name>
    <dbReference type="NCBI Taxonomy" id="68180"/>
    <lineage>
        <taxon>Bacteria</taxon>
        <taxon>Bacillati</taxon>
        <taxon>Actinomycetota</taxon>
        <taxon>Actinomycetes</taxon>
        <taxon>Kitasatosporales</taxon>
        <taxon>Streptomycetaceae</taxon>
        <taxon>Streptomyces</taxon>
    </lineage>
</organism>
<proteinExistence type="predicted"/>
<protein>
    <submittedName>
        <fullName evidence="6">Cupredoxin family copper-binding protein</fullName>
    </submittedName>
</protein>
<evidence type="ECO:0000256" key="1">
    <source>
        <dbReference type="ARBA" id="ARBA00004418"/>
    </source>
</evidence>
<name>A0ABN0XZE7_9ACTN</name>
<dbReference type="Proteomes" id="UP001500063">
    <property type="component" value="Unassembled WGS sequence"/>
</dbReference>
<feature type="domain" description="EfeO-type cupredoxin-like" evidence="5">
    <location>
        <begin position="4"/>
        <end position="81"/>
    </location>
</feature>
<dbReference type="InterPro" id="IPR028096">
    <property type="entry name" value="EfeO_Cupredoxin"/>
</dbReference>
<comment type="subcellular location">
    <subcellularLocation>
        <location evidence="1">Periplasm</location>
    </subcellularLocation>
</comment>
<dbReference type="PANTHER" id="PTHR36507:SF1">
    <property type="entry name" value="BLL1555 PROTEIN"/>
    <property type="match status" value="1"/>
</dbReference>
<keyword evidence="3" id="KW-0574">Periplasm</keyword>
<dbReference type="InterPro" id="IPR002386">
    <property type="entry name" value="Amicyanin/Pseudoazurin"/>
</dbReference>
<sequence length="82" mass="8605">MPDVSIANHAFNPAELPVGAGETVTWTNAENGVPHTVTSDTGLWDSGVIAPGGTFSRVFPAPGTFRYHCDIHPDMKGAVLVT</sequence>
<dbReference type="PRINTS" id="PR00155">
    <property type="entry name" value="AMICYANIN"/>
</dbReference>
<accession>A0ABN0XZE7</accession>
<evidence type="ECO:0000256" key="3">
    <source>
        <dbReference type="ARBA" id="ARBA00022764"/>
    </source>
</evidence>
<dbReference type="SUPFAM" id="SSF49503">
    <property type="entry name" value="Cupredoxins"/>
    <property type="match status" value="1"/>
</dbReference>
<evidence type="ECO:0000259" key="5">
    <source>
        <dbReference type="Pfam" id="PF13473"/>
    </source>
</evidence>
<dbReference type="PANTHER" id="PTHR36507">
    <property type="entry name" value="BLL1555 PROTEIN"/>
    <property type="match status" value="1"/>
</dbReference>
<dbReference type="Gene3D" id="2.60.40.420">
    <property type="entry name" value="Cupredoxins - blue copper proteins"/>
    <property type="match status" value="1"/>
</dbReference>
<dbReference type="InterPro" id="IPR008972">
    <property type="entry name" value="Cupredoxin"/>
</dbReference>
<evidence type="ECO:0000313" key="7">
    <source>
        <dbReference type="Proteomes" id="UP001500063"/>
    </source>
</evidence>
<keyword evidence="4" id="KW-0249">Electron transport</keyword>
<dbReference type="Pfam" id="PF13473">
    <property type="entry name" value="Cupredoxin_1"/>
    <property type="match status" value="1"/>
</dbReference>
<comment type="caution">
    <text evidence="6">The sequence shown here is derived from an EMBL/GenBank/DDBJ whole genome shotgun (WGS) entry which is preliminary data.</text>
</comment>
<gene>
    <name evidence="6" type="ORF">GCM10010319_64660</name>
</gene>